<dbReference type="InterPro" id="IPR011611">
    <property type="entry name" value="PfkB_dom"/>
</dbReference>
<dbReference type="PROSITE" id="PS00584">
    <property type="entry name" value="PFKB_KINASES_2"/>
    <property type="match status" value="1"/>
</dbReference>
<dbReference type="EMBL" id="LDRT01000041">
    <property type="protein sequence ID" value="KTR95093.1"/>
    <property type="molecule type" value="Genomic_DNA"/>
</dbReference>
<dbReference type="Pfam" id="PF00294">
    <property type="entry name" value="PfkB"/>
    <property type="match status" value="1"/>
</dbReference>
<dbReference type="SUPFAM" id="SSF53613">
    <property type="entry name" value="Ribokinase-like"/>
    <property type="match status" value="1"/>
</dbReference>
<comment type="similarity">
    <text evidence="1">Belongs to the carbohydrate kinase PfkB family.</text>
</comment>
<dbReference type="PATRIC" id="fig|2033.6.peg.2411"/>
<organism evidence="8 9">
    <name type="scientific">Microbacterium testaceum</name>
    <name type="common">Aureobacterium testaceum</name>
    <name type="synonym">Brevibacterium testaceum</name>
    <dbReference type="NCBI Taxonomy" id="2033"/>
    <lineage>
        <taxon>Bacteria</taxon>
        <taxon>Bacillati</taxon>
        <taxon>Actinomycetota</taxon>
        <taxon>Actinomycetes</taxon>
        <taxon>Micrococcales</taxon>
        <taxon>Microbacteriaceae</taxon>
        <taxon>Microbacterium</taxon>
    </lineage>
</organism>
<proteinExistence type="inferred from homology"/>
<keyword evidence="4 8" id="KW-0418">Kinase</keyword>
<dbReference type="RefSeq" id="WP_058623376.1">
    <property type="nucleotide sequence ID" value="NZ_LDRT01000041.1"/>
</dbReference>
<accession>A0A147EY45</accession>
<keyword evidence="2 6" id="KW-0808">Transferase</keyword>
<keyword evidence="5" id="KW-0067">ATP-binding</keyword>
<dbReference type="InterPro" id="IPR017583">
    <property type="entry name" value="Tagatose/fructose_Pkinase"/>
</dbReference>
<dbReference type="OrthoDB" id="9801219at2"/>
<evidence type="ECO:0000259" key="7">
    <source>
        <dbReference type="Pfam" id="PF00294"/>
    </source>
</evidence>
<name>A0A147EY45_MICTE</name>
<gene>
    <name evidence="8" type="ORF">NS220_07080</name>
</gene>
<reference evidence="8 9" key="1">
    <citation type="journal article" date="2016" name="Front. Microbiol.">
        <title>Genomic Resource of Rice Seed Associated Bacteria.</title>
        <authorList>
            <person name="Midha S."/>
            <person name="Bansal K."/>
            <person name="Sharma S."/>
            <person name="Kumar N."/>
            <person name="Patil P.P."/>
            <person name="Chaudhry V."/>
            <person name="Patil P.B."/>
        </authorList>
    </citation>
    <scope>NUCLEOTIDE SEQUENCE [LARGE SCALE GENOMIC DNA]</scope>
    <source>
        <strain evidence="8 9">NS220</strain>
    </source>
</reference>
<evidence type="ECO:0000256" key="2">
    <source>
        <dbReference type="ARBA" id="ARBA00022679"/>
    </source>
</evidence>
<evidence type="ECO:0000256" key="3">
    <source>
        <dbReference type="ARBA" id="ARBA00022741"/>
    </source>
</evidence>
<dbReference type="GO" id="GO:0008443">
    <property type="term" value="F:phosphofructokinase activity"/>
    <property type="evidence" value="ECO:0007669"/>
    <property type="project" value="TreeGrafter"/>
</dbReference>
<dbReference type="PIRSF" id="PIRSF000535">
    <property type="entry name" value="1PFK/6PFK/LacC"/>
    <property type="match status" value="1"/>
</dbReference>
<dbReference type="GO" id="GO:0005524">
    <property type="term" value="F:ATP binding"/>
    <property type="evidence" value="ECO:0007669"/>
    <property type="project" value="UniProtKB-KW"/>
</dbReference>
<dbReference type="InterPro" id="IPR002173">
    <property type="entry name" value="Carboh/pur_kinase_PfkB_CS"/>
</dbReference>
<dbReference type="Gene3D" id="3.40.1190.20">
    <property type="match status" value="1"/>
</dbReference>
<dbReference type="AlphaFoldDB" id="A0A147EY45"/>
<protein>
    <submittedName>
        <fullName evidence="8">1-phosphofructokinase</fullName>
    </submittedName>
</protein>
<evidence type="ECO:0000256" key="5">
    <source>
        <dbReference type="ARBA" id="ARBA00022840"/>
    </source>
</evidence>
<evidence type="ECO:0000256" key="6">
    <source>
        <dbReference type="PIRNR" id="PIRNR000535"/>
    </source>
</evidence>
<dbReference type="PANTHER" id="PTHR46566">
    <property type="entry name" value="1-PHOSPHOFRUCTOKINASE-RELATED"/>
    <property type="match status" value="1"/>
</dbReference>
<evidence type="ECO:0000256" key="1">
    <source>
        <dbReference type="ARBA" id="ARBA00010688"/>
    </source>
</evidence>
<keyword evidence="3" id="KW-0547">Nucleotide-binding</keyword>
<dbReference type="CDD" id="cd01164">
    <property type="entry name" value="FruK_PfkB_like"/>
    <property type="match status" value="1"/>
</dbReference>
<dbReference type="PANTHER" id="PTHR46566:SF5">
    <property type="entry name" value="1-PHOSPHOFRUCTOKINASE"/>
    <property type="match status" value="1"/>
</dbReference>
<evidence type="ECO:0000313" key="9">
    <source>
        <dbReference type="Proteomes" id="UP000075025"/>
    </source>
</evidence>
<evidence type="ECO:0000256" key="4">
    <source>
        <dbReference type="ARBA" id="ARBA00022777"/>
    </source>
</evidence>
<feature type="domain" description="Carbohydrate kinase PfkB" evidence="7">
    <location>
        <begin position="19"/>
        <end position="302"/>
    </location>
</feature>
<sequence length="321" mass="32098">MIITLTANPSADRAVVLAEALAPGEVQRALSSREDAGGKGVNVARVVTAAGASARAVVPVNAHDPYRMLLEDTGIALDTVEVAGRARANLTITDPAGETTKLNLPGAELSTAEADALVEGVVAAAEGATWLVLAGSLPPGVPASFYADIIVAVRTRWGSASPRIAVDASGPALAAVVETAHPDLIKPNHEELAELVGEDAAADADVLVEAARRARSLVPERVASALVTLGADGALLFSADGAWRGRAPKIQVASTVGAGDSSLAGYLLADLDGASAPDRLARSIAYGAAAATLPGTQAPTPADLPPGPIAVSAFATPLATS</sequence>
<dbReference type="GO" id="GO:0005829">
    <property type="term" value="C:cytosol"/>
    <property type="evidence" value="ECO:0007669"/>
    <property type="project" value="TreeGrafter"/>
</dbReference>
<dbReference type="InterPro" id="IPR029056">
    <property type="entry name" value="Ribokinase-like"/>
</dbReference>
<dbReference type="Proteomes" id="UP000075025">
    <property type="component" value="Unassembled WGS sequence"/>
</dbReference>
<comment type="caution">
    <text evidence="8">The sequence shown here is derived from an EMBL/GenBank/DDBJ whole genome shotgun (WGS) entry which is preliminary data.</text>
</comment>
<evidence type="ECO:0000313" key="8">
    <source>
        <dbReference type="EMBL" id="KTR95093.1"/>
    </source>
</evidence>
<dbReference type="NCBIfam" id="TIGR03168">
    <property type="entry name" value="1-PFK"/>
    <property type="match status" value="1"/>
</dbReference>